<sequence length="106" mass="11918">MNDSNDAKQCPHCSRWCLKDAACDYIFACGLDTQKGFVMGAGCGRSWCWTCGKKYCSQYIDIATGQKLSNAKDNHNPFCCKEEKGFSEETYCEGGHNPHCGKRWNK</sequence>
<protein>
    <submittedName>
        <fullName evidence="1">Uncharacterized protein</fullName>
    </submittedName>
</protein>
<name>A0A6C0IIE1_9ZZZZ</name>
<accession>A0A6C0IIE1</accession>
<dbReference type="EMBL" id="MN740165">
    <property type="protein sequence ID" value="QHT91303.1"/>
    <property type="molecule type" value="Genomic_DNA"/>
</dbReference>
<evidence type="ECO:0000313" key="1">
    <source>
        <dbReference type="EMBL" id="QHT91303.1"/>
    </source>
</evidence>
<reference evidence="1" key="1">
    <citation type="journal article" date="2020" name="Nature">
        <title>Giant virus diversity and host interactions through global metagenomics.</title>
        <authorList>
            <person name="Schulz F."/>
            <person name="Roux S."/>
            <person name="Paez-Espino D."/>
            <person name="Jungbluth S."/>
            <person name="Walsh D.A."/>
            <person name="Denef V.J."/>
            <person name="McMahon K.D."/>
            <person name="Konstantinidis K.T."/>
            <person name="Eloe-Fadrosh E.A."/>
            <person name="Kyrpides N.C."/>
            <person name="Woyke T."/>
        </authorList>
    </citation>
    <scope>NUCLEOTIDE SEQUENCE</scope>
    <source>
        <strain evidence="1">GVMAG-M-3300023184-77</strain>
    </source>
</reference>
<organism evidence="1">
    <name type="scientific">viral metagenome</name>
    <dbReference type="NCBI Taxonomy" id="1070528"/>
    <lineage>
        <taxon>unclassified sequences</taxon>
        <taxon>metagenomes</taxon>
        <taxon>organismal metagenomes</taxon>
    </lineage>
</organism>
<proteinExistence type="predicted"/>
<dbReference type="AlphaFoldDB" id="A0A6C0IIE1"/>